<name>A0A7T6Z3N9_9BACI</name>
<evidence type="ECO:0000313" key="1">
    <source>
        <dbReference type="EMBL" id="QQK76285.1"/>
    </source>
</evidence>
<dbReference type="Pfam" id="PF04025">
    <property type="entry name" value="RemA-like"/>
    <property type="match status" value="1"/>
</dbReference>
<organism evidence="1 2">
    <name type="scientific">Salicibibacter cibarius</name>
    <dbReference type="NCBI Taxonomy" id="2743000"/>
    <lineage>
        <taxon>Bacteria</taxon>
        <taxon>Bacillati</taxon>
        <taxon>Bacillota</taxon>
        <taxon>Bacilli</taxon>
        <taxon>Bacillales</taxon>
        <taxon>Bacillaceae</taxon>
        <taxon>Salicibibacter</taxon>
    </lineage>
</organism>
<accession>A0A7T6Z3N9</accession>
<evidence type="ECO:0000313" key="2">
    <source>
        <dbReference type="Proteomes" id="UP000595823"/>
    </source>
</evidence>
<dbReference type="PANTHER" id="PTHR38449:SF1">
    <property type="entry name" value="REGULATORY PROTEIN SSL2874-RELATED"/>
    <property type="match status" value="1"/>
</dbReference>
<dbReference type="KEGG" id="scia:HUG15_12455"/>
<dbReference type="Proteomes" id="UP000595823">
    <property type="component" value="Chromosome"/>
</dbReference>
<dbReference type="EMBL" id="CP054705">
    <property type="protein sequence ID" value="QQK76285.1"/>
    <property type="molecule type" value="Genomic_DNA"/>
</dbReference>
<protein>
    <submittedName>
        <fullName evidence="1">DUF370 domain-containing protein</fullName>
    </submittedName>
</protein>
<proteinExistence type="predicted"/>
<keyword evidence="2" id="KW-1185">Reference proteome</keyword>
<reference evidence="1 2" key="1">
    <citation type="submission" date="2020-06" db="EMBL/GenBank/DDBJ databases">
        <title>Genomic analysis of Salicibibacter sp. NKC5-3.</title>
        <authorList>
            <person name="Oh Y.J."/>
        </authorList>
    </citation>
    <scope>NUCLEOTIDE SEQUENCE [LARGE SCALE GENOMIC DNA]</scope>
    <source>
        <strain evidence="1 2">NKC5-3</strain>
    </source>
</reference>
<sequence length="82" mass="9119">MRSNTLNIGFGNVALSHTILPLLPLIQHLSSAWVQEARDQNKLIDATNGQKSRSVIRADSDHIILSAIQSETLAERWENAEN</sequence>
<dbReference type="PANTHER" id="PTHR38449">
    <property type="entry name" value="REGULATORY PROTEIN TM_1690-RELATED"/>
    <property type="match status" value="1"/>
</dbReference>
<dbReference type="AlphaFoldDB" id="A0A7T6Z3N9"/>
<gene>
    <name evidence="1" type="ORF">HUG15_12455</name>
</gene>
<dbReference type="InterPro" id="IPR007169">
    <property type="entry name" value="RemA-like"/>
</dbReference>
<dbReference type="RefSeq" id="WP_200123418.1">
    <property type="nucleotide sequence ID" value="NZ_CP054705.1"/>
</dbReference>